<protein>
    <submittedName>
        <fullName evidence="1">Capsule biosynthesis protein</fullName>
    </submittedName>
</protein>
<reference evidence="1 2" key="1">
    <citation type="submission" date="2024-10" db="EMBL/GenBank/DDBJ databases">
        <authorList>
            <person name="Yang X.-N."/>
        </authorList>
    </citation>
    <scope>NUCLEOTIDE SEQUENCE [LARGE SCALE GENOMIC DNA]</scope>
    <source>
        <strain evidence="1 2">CAU 1059</strain>
    </source>
</reference>
<gene>
    <name evidence="1" type="ORF">ACGRVM_09460</name>
</gene>
<dbReference type="RefSeq" id="WP_377170515.1">
    <property type="nucleotide sequence ID" value="NZ_JBHTJC010000002.1"/>
</dbReference>
<dbReference type="Proteomes" id="UP001607157">
    <property type="component" value="Unassembled WGS sequence"/>
</dbReference>
<sequence length="430" mass="49037">MTTSAGGRRVFLFLQGPHGPFFARLGRMLRRAGAEVWRVGFNAGDSAFWPDRASFLPFTYAPESWAETLDGILKEKGITDIVLYGDTRPIHAEAVRAAHARGITVHVFEEGYMRPYWVTYERGGSNGNSRLMELSVERMRADLEQSDMDSALPPASWGDMRHHIFYGALYHFCVLALNWRYRNFRPHRALSVRKEFALYLQRLVLMPFQAIERRIATWRIRHGGFPYHLALLQLEHDSSFQMHSPFGTMTEFLETVVTGFARGAPRHHHLVVKAHPLEDGRVPLRRELRRLARAHGVADRVHYVRGGKLAQLLDEARSAVTVNSTAAQQVLWRGIPLKTFGAAVYAKPEFVSTKPLADFFAAAERPDRRAYTDYRRYLLETSQIAGGFYSAQGRRQVLRQAVDMMLSADDPYDALRRGTAAPRQQLRVVK</sequence>
<accession>A0ABW7I8Q5</accession>
<proteinExistence type="predicted"/>
<dbReference type="CDD" id="cd16441">
    <property type="entry name" value="beta_Kdo_transferase_KpsS"/>
    <property type="match status" value="1"/>
</dbReference>
<dbReference type="EMBL" id="JBIHMM010000002">
    <property type="protein sequence ID" value="MFH0254121.1"/>
    <property type="molecule type" value="Genomic_DNA"/>
</dbReference>
<dbReference type="Pfam" id="PF05159">
    <property type="entry name" value="Capsule_synth"/>
    <property type="match status" value="1"/>
</dbReference>
<evidence type="ECO:0000313" key="2">
    <source>
        <dbReference type="Proteomes" id="UP001607157"/>
    </source>
</evidence>
<organism evidence="1 2">
    <name type="scientific">Roseovarius aquimarinus</name>
    <dbReference type="NCBI Taxonomy" id="1229156"/>
    <lineage>
        <taxon>Bacteria</taxon>
        <taxon>Pseudomonadati</taxon>
        <taxon>Pseudomonadota</taxon>
        <taxon>Alphaproteobacteria</taxon>
        <taxon>Rhodobacterales</taxon>
        <taxon>Roseobacteraceae</taxon>
        <taxon>Roseovarius</taxon>
    </lineage>
</organism>
<keyword evidence="2" id="KW-1185">Reference proteome</keyword>
<evidence type="ECO:0000313" key="1">
    <source>
        <dbReference type="EMBL" id="MFH0254121.1"/>
    </source>
</evidence>
<comment type="caution">
    <text evidence="1">The sequence shown here is derived from an EMBL/GenBank/DDBJ whole genome shotgun (WGS) entry which is preliminary data.</text>
</comment>
<dbReference type="InterPro" id="IPR007833">
    <property type="entry name" value="Capsule_polysaccharide_synth"/>
</dbReference>
<name>A0ABW7I8Q5_9RHOB</name>